<protein>
    <submittedName>
        <fullName evidence="7">Lipid A biosynthesis acyltransferase</fullName>
    </submittedName>
</protein>
<evidence type="ECO:0000256" key="1">
    <source>
        <dbReference type="ARBA" id="ARBA00004533"/>
    </source>
</evidence>
<dbReference type="PANTHER" id="PTHR30606">
    <property type="entry name" value="LIPID A BIOSYNTHESIS LAUROYL ACYLTRANSFERASE"/>
    <property type="match status" value="1"/>
</dbReference>
<dbReference type="Proteomes" id="UP000254771">
    <property type="component" value="Unassembled WGS sequence"/>
</dbReference>
<dbReference type="GO" id="GO:0016746">
    <property type="term" value="F:acyltransferase activity"/>
    <property type="evidence" value="ECO:0007669"/>
    <property type="project" value="UniProtKB-KW"/>
</dbReference>
<reference evidence="7 8" key="1">
    <citation type="journal article" date="2018" name="ISME J.">
        <title>Endosymbiont genomes yield clues of tubeworm success.</title>
        <authorList>
            <person name="Li Y."/>
            <person name="Liles M.R."/>
            <person name="Halanych K.M."/>
        </authorList>
    </citation>
    <scope>NUCLEOTIDE SEQUENCE [LARGE SCALE GENOMIC DNA]</scope>
    <source>
        <strain evidence="7">A1462</strain>
    </source>
</reference>
<accession>A0A370DVP3</accession>
<keyword evidence="6 7" id="KW-0012">Acyltransferase</keyword>
<evidence type="ECO:0000313" key="8">
    <source>
        <dbReference type="Proteomes" id="UP000254771"/>
    </source>
</evidence>
<dbReference type="PANTHER" id="PTHR30606:SF9">
    <property type="entry name" value="LIPID A BIOSYNTHESIS LAUROYLTRANSFERASE"/>
    <property type="match status" value="1"/>
</dbReference>
<dbReference type="CDD" id="cd07984">
    <property type="entry name" value="LPLAT_LABLAT-like"/>
    <property type="match status" value="1"/>
</dbReference>
<proteinExistence type="predicted"/>
<dbReference type="EMBL" id="QFXE01000001">
    <property type="protein sequence ID" value="RDH88512.1"/>
    <property type="molecule type" value="Genomic_DNA"/>
</dbReference>
<evidence type="ECO:0000313" key="7">
    <source>
        <dbReference type="EMBL" id="RDH88512.1"/>
    </source>
</evidence>
<keyword evidence="4" id="KW-0808">Transferase</keyword>
<dbReference type="GO" id="GO:0005886">
    <property type="term" value="C:plasma membrane"/>
    <property type="evidence" value="ECO:0007669"/>
    <property type="project" value="UniProtKB-SubCell"/>
</dbReference>
<dbReference type="PIRSF" id="PIRSF028561">
    <property type="entry name" value="Ac_Trasf"/>
    <property type="match status" value="1"/>
</dbReference>
<dbReference type="InterPro" id="IPR014548">
    <property type="entry name" value="Ac_Trasf"/>
</dbReference>
<gene>
    <name evidence="7" type="ORF">DIZ78_00835</name>
</gene>
<keyword evidence="3" id="KW-0997">Cell inner membrane</keyword>
<evidence type="ECO:0000256" key="3">
    <source>
        <dbReference type="ARBA" id="ARBA00022519"/>
    </source>
</evidence>
<keyword evidence="8" id="KW-1185">Reference proteome</keyword>
<evidence type="ECO:0000256" key="4">
    <source>
        <dbReference type="ARBA" id="ARBA00022679"/>
    </source>
</evidence>
<evidence type="ECO:0000256" key="5">
    <source>
        <dbReference type="ARBA" id="ARBA00023136"/>
    </source>
</evidence>
<dbReference type="Pfam" id="PF03279">
    <property type="entry name" value="Lip_A_acyltrans"/>
    <property type="match status" value="1"/>
</dbReference>
<dbReference type="InterPro" id="IPR004960">
    <property type="entry name" value="LipA_acyltrans"/>
</dbReference>
<comment type="subcellular location">
    <subcellularLocation>
        <location evidence="1">Cell inner membrane</location>
    </subcellularLocation>
</comment>
<name>A0A370DVP3_9GAMM</name>
<keyword evidence="2" id="KW-1003">Cell membrane</keyword>
<sequence length="302" mass="35127">MSRHWLKQSERGSLFLIRLITRITLLLGRPAGRLLLYPITLYFVLFSREARNASRNYLKRVVPQPIGMRHIFRHYHTFAATILDRVYLLSGRQDYFNIDIRGETLLLEQLKGGRGCMLLGSHLGSFELLRSLAATHPDISVKALMYEENAEKISQVIQTLNPEIADMIIPIGRPDSLFQVQEAVELGEIIGILGDRVALDDKQVKVRFFDQTCRFPAGPMLIAGLLKIPVVLFFGIHQGGRDYTIHFELLTEGFHLDREQRWQQITEWTQRYANRLEHHTRQAPYNWFNFYDFWDETGNTPK</sequence>
<evidence type="ECO:0000256" key="6">
    <source>
        <dbReference type="ARBA" id="ARBA00023315"/>
    </source>
</evidence>
<dbReference type="AlphaFoldDB" id="A0A370DVP3"/>
<organism evidence="7 8">
    <name type="scientific">endosymbiont of Escarpia spicata</name>
    <dbReference type="NCBI Taxonomy" id="2200908"/>
    <lineage>
        <taxon>Bacteria</taxon>
        <taxon>Pseudomonadati</taxon>
        <taxon>Pseudomonadota</taxon>
        <taxon>Gammaproteobacteria</taxon>
        <taxon>sulfur-oxidizing symbionts</taxon>
    </lineage>
</organism>
<dbReference type="GO" id="GO:0009247">
    <property type="term" value="P:glycolipid biosynthetic process"/>
    <property type="evidence" value="ECO:0007669"/>
    <property type="project" value="UniProtKB-ARBA"/>
</dbReference>
<evidence type="ECO:0000256" key="2">
    <source>
        <dbReference type="ARBA" id="ARBA00022475"/>
    </source>
</evidence>
<keyword evidence="5" id="KW-0472">Membrane</keyword>
<comment type="caution">
    <text evidence="7">The sequence shown here is derived from an EMBL/GenBank/DDBJ whole genome shotgun (WGS) entry which is preliminary data.</text>
</comment>